<dbReference type="AlphaFoldDB" id="U3P7R2"/>
<dbReference type="Pfam" id="PF02518">
    <property type="entry name" value="HATPase_c"/>
    <property type="match status" value="1"/>
</dbReference>
<dbReference type="CDD" id="cd16917">
    <property type="entry name" value="HATPase_UhpB-NarQ-NarX-like"/>
    <property type="match status" value="1"/>
</dbReference>
<dbReference type="EMBL" id="CP006734">
    <property type="protein sequence ID" value="AGW42345.1"/>
    <property type="molecule type" value="Genomic_DNA"/>
</dbReference>
<keyword evidence="4" id="KW-0812">Transmembrane</keyword>
<keyword evidence="4" id="KW-1133">Transmembrane helix</keyword>
<dbReference type="GO" id="GO:0000160">
    <property type="term" value="P:phosphorelay signal transduction system"/>
    <property type="evidence" value="ECO:0007669"/>
    <property type="project" value="UniProtKB-KW"/>
</dbReference>
<evidence type="ECO:0000256" key="2">
    <source>
        <dbReference type="ARBA" id="ARBA00022777"/>
    </source>
</evidence>
<dbReference type="InterPro" id="IPR050482">
    <property type="entry name" value="Sensor_HK_TwoCompSys"/>
</dbReference>
<dbReference type="STRING" id="1389489.O159_23860"/>
<accession>U3P7R2</accession>
<evidence type="ECO:0000256" key="1">
    <source>
        <dbReference type="ARBA" id="ARBA00022679"/>
    </source>
</evidence>
<protein>
    <recommendedName>
        <fullName evidence="5">Histidine kinase/HSP90-like ATPase domain-containing protein</fullName>
    </recommendedName>
</protein>
<dbReference type="GO" id="GO:0016301">
    <property type="term" value="F:kinase activity"/>
    <property type="evidence" value="ECO:0007669"/>
    <property type="project" value="UniProtKB-KW"/>
</dbReference>
<dbReference type="PANTHER" id="PTHR24421:SF61">
    <property type="entry name" value="OXYGEN SENSOR HISTIDINE KINASE NREB"/>
    <property type="match status" value="1"/>
</dbReference>
<keyword evidence="2" id="KW-0418">Kinase</keyword>
<dbReference type="HOGENOM" id="CLU_677568_0_0_11"/>
<evidence type="ECO:0000313" key="6">
    <source>
        <dbReference type="EMBL" id="AGW42345.1"/>
    </source>
</evidence>
<gene>
    <name evidence="6" type="ORF">O159_23860</name>
</gene>
<reference evidence="6 7" key="1">
    <citation type="journal article" date="2013" name="Genome Announc.">
        <title>Complete Genome Sequence of Leifsonia xyli subsp. cynodontis Strain DSM46306, a Gram-Positive Bacterial Pathogen of Grasses.</title>
        <authorList>
            <person name="Monteiro-Vitorello C.B."/>
            <person name="Zerillo M.M."/>
            <person name="Van Sluys M.A."/>
            <person name="Camargo L.E."/>
            <person name="Kitajima J.P."/>
        </authorList>
    </citation>
    <scope>NUCLEOTIDE SEQUENCE [LARGE SCALE GENOMIC DNA]</scope>
    <source>
        <strain evidence="6 7">DSM 46306</strain>
    </source>
</reference>
<dbReference type="eggNOG" id="COG4585">
    <property type="taxonomic scope" value="Bacteria"/>
</dbReference>
<dbReference type="SUPFAM" id="SSF55874">
    <property type="entry name" value="ATPase domain of HSP90 chaperone/DNA topoisomerase II/histidine kinase"/>
    <property type="match status" value="1"/>
</dbReference>
<dbReference type="PANTHER" id="PTHR24421">
    <property type="entry name" value="NITRATE/NITRITE SENSOR PROTEIN NARX-RELATED"/>
    <property type="match status" value="1"/>
</dbReference>
<proteinExistence type="predicted"/>
<evidence type="ECO:0000256" key="4">
    <source>
        <dbReference type="SAM" id="Phobius"/>
    </source>
</evidence>
<name>U3P7R2_LEIXC</name>
<dbReference type="Gene3D" id="3.30.565.10">
    <property type="entry name" value="Histidine kinase-like ATPase, C-terminal domain"/>
    <property type="match status" value="1"/>
</dbReference>
<keyword evidence="7" id="KW-1185">Reference proteome</keyword>
<keyword evidence="1" id="KW-0808">Transferase</keyword>
<organism evidence="6 7">
    <name type="scientific">Leifsonia xyli subsp. cynodontis DSM 46306</name>
    <dbReference type="NCBI Taxonomy" id="1389489"/>
    <lineage>
        <taxon>Bacteria</taxon>
        <taxon>Bacillati</taxon>
        <taxon>Actinomycetota</taxon>
        <taxon>Actinomycetes</taxon>
        <taxon>Micrococcales</taxon>
        <taxon>Microbacteriaceae</taxon>
        <taxon>Leifsonia</taxon>
    </lineage>
</organism>
<dbReference type="PATRIC" id="fig|1389489.3.peg.2285"/>
<keyword evidence="3" id="KW-0902">Two-component regulatory system</keyword>
<dbReference type="Proteomes" id="UP000016743">
    <property type="component" value="Chromosome"/>
</dbReference>
<evidence type="ECO:0000256" key="3">
    <source>
        <dbReference type="ARBA" id="ARBA00023012"/>
    </source>
</evidence>
<evidence type="ECO:0000313" key="7">
    <source>
        <dbReference type="Proteomes" id="UP000016743"/>
    </source>
</evidence>
<keyword evidence="4" id="KW-0472">Membrane</keyword>
<evidence type="ECO:0000259" key="5">
    <source>
        <dbReference type="Pfam" id="PF02518"/>
    </source>
</evidence>
<sequence>MLLSGLNAGMSPSSGVTLLMLVPMTVLLALLARRRTTLLTVAYLLVGTVCTYFYIVALFAGMPVYRDTCLFVAGLPVAAMTLVGGTGTGTLAGILWATLGFALADAAMVLGTAATGRTFQPDATSLGVYLFLIGVFAFDGVTRGARSKTQSALHRAVRDVRLVDLRRELLAGSTAEVHDTVLSELAAVANAEPGELSLRLRQRIEDDLWRITGPVAPHDGDESAPGGDPWYDSELRHAIEDARDEGLSVEFSGDRDILARLDDDTERALGLAVRQCLINVLRHSGSATAEVAVSGGGDAVSVMVVDAGSGFAPASTASDRLGFRQSVHDRIGRLGGTVTVYSSADVGTTVIMVLPTRETAA</sequence>
<dbReference type="InterPro" id="IPR003594">
    <property type="entry name" value="HATPase_dom"/>
</dbReference>
<feature type="domain" description="Histidine kinase/HSP90-like ATPase" evidence="5">
    <location>
        <begin position="266"/>
        <end position="357"/>
    </location>
</feature>
<dbReference type="InterPro" id="IPR036890">
    <property type="entry name" value="HATPase_C_sf"/>
</dbReference>
<feature type="transmembrane region" description="Helical" evidence="4">
    <location>
        <begin position="12"/>
        <end position="31"/>
    </location>
</feature>
<feature type="transmembrane region" description="Helical" evidence="4">
    <location>
        <begin position="126"/>
        <end position="145"/>
    </location>
</feature>
<feature type="transmembrane region" description="Helical" evidence="4">
    <location>
        <begin position="38"/>
        <end position="59"/>
    </location>
</feature>
<feature type="transmembrane region" description="Helical" evidence="4">
    <location>
        <begin position="91"/>
        <end position="114"/>
    </location>
</feature>
<dbReference type="KEGG" id="lxy:O159_23860"/>